<proteinExistence type="predicted"/>
<evidence type="ECO:0000313" key="1">
    <source>
        <dbReference type="EMBL" id="JAD70834.1"/>
    </source>
</evidence>
<sequence length="65" mass="7463">MMVFHETMSFISMPLNTKCAASTCSNLAYMPMREFSMLMLGKAPILIKCPWIPSPFFRDPEMVQL</sequence>
<reference evidence="1" key="2">
    <citation type="journal article" date="2015" name="Data Brief">
        <title>Shoot transcriptome of the giant reed, Arundo donax.</title>
        <authorList>
            <person name="Barrero R.A."/>
            <person name="Guerrero F.D."/>
            <person name="Moolhuijzen P."/>
            <person name="Goolsby J.A."/>
            <person name="Tidwell J."/>
            <person name="Bellgard S.E."/>
            <person name="Bellgard M.I."/>
        </authorList>
    </citation>
    <scope>NUCLEOTIDE SEQUENCE</scope>
    <source>
        <tissue evidence="1">Shoot tissue taken approximately 20 cm above the soil surface</tissue>
    </source>
</reference>
<name>A0A0A9C3F8_ARUDO</name>
<reference evidence="1" key="1">
    <citation type="submission" date="2014-09" db="EMBL/GenBank/DDBJ databases">
        <authorList>
            <person name="Magalhaes I.L.F."/>
            <person name="Oliveira U."/>
            <person name="Santos F.R."/>
            <person name="Vidigal T.H.D.A."/>
            <person name="Brescovit A.D."/>
            <person name="Santos A.J."/>
        </authorList>
    </citation>
    <scope>NUCLEOTIDE SEQUENCE</scope>
    <source>
        <tissue evidence="1">Shoot tissue taken approximately 20 cm above the soil surface</tissue>
    </source>
</reference>
<dbReference type="AlphaFoldDB" id="A0A0A9C3F8"/>
<accession>A0A0A9C3F8</accession>
<dbReference type="EMBL" id="GBRH01227061">
    <property type="protein sequence ID" value="JAD70834.1"/>
    <property type="molecule type" value="Transcribed_RNA"/>
</dbReference>
<protein>
    <submittedName>
        <fullName evidence="1">Uncharacterized protein</fullName>
    </submittedName>
</protein>
<organism evidence="1">
    <name type="scientific">Arundo donax</name>
    <name type="common">Giant reed</name>
    <name type="synonym">Donax arundinaceus</name>
    <dbReference type="NCBI Taxonomy" id="35708"/>
    <lineage>
        <taxon>Eukaryota</taxon>
        <taxon>Viridiplantae</taxon>
        <taxon>Streptophyta</taxon>
        <taxon>Embryophyta</taxon>
        <taxon>Tracheophyta</taxon>
        <taxon>Spermatophyta</taxon>
        <taxon>Magnoliopsida</taxon>
        <taxon>Liliopsida</taxon>
        <taxon>Poales</taxon>
        <taxon>Poaceae</taxon>
        <taxon>PACMAD clade</taxon>
        <taxon>Arundinoideae</taxon>
        <taxon>Arundineae</taxon>
        <taxon>Arundo</taxon>
    </lineage>
</organism>